<dbReference type="Gene3D" id="2.40.30.10">
    <property type="entry name" value="Translation factors"/>
    <property type="match status" value="1"/>
</dbReference>
<protein>
    <submittedName>
        <fullName evidence="15">Flavohemoprotein</fullName>
        <ecNumber evidence="15">1.14.12.17</ecNumber>
    </submittedName>
</protein>
<feature type="domain" description="FAD-binding FR-type" evidence="14">
    <location>
        <begin position="219"/>
        <end position="319"/>
    </location>
</feature>
<keyword evidence="5" id="KW-0001">2Fe-2S</keyword>
<dbReference type="GO" id="GO:0051537">
    <property type="term" value="F:2 iron, 2 sulfur cluster binding"/>
    <property type="evidence" value="ECO:0007669"/>
    <property type="project" value="UniProtKB-KW"/>
</dbReference>
<feature type="transmembrane region" description="Helical" evidence="13">
    <location>
        <begin position="192"/>
        <end position="213"/>
    </location>
</feature>
<dbReference type="OrthoDB" id="9792185at2"/>
<dbReference type="SUPFAM" id="SSF52343">
    <property type="entry name" value="Ferredoxin reductase-like, C-terminal NADP-linked domain"/>
    <property type="match status" value="1"/>
</dbReference>
<feature type="transmembrane region" description="Helical" evidence="13">
    <location>
        <begin position="38"/>
        <end position="59"/>
    </location>
</feature>
<dbReference type="Pfam" id="PF01794">
    <property type="entry name" value="Ferric_reduct"/>
    <property type="match status" value="1"/>
</dbReference>
<evidence type="ECO:0000256" key="7">
    <source>
        <dbReference type="ARBA" id="ARBA00022827"/>
    </source>
</evidence>
<feature type="transmembrane region" description="Helical" evidence="13">
    <location>
        <begin position="80"/>
        <end position="96"/>
    </location>
</feature>
<organism evidence="15 16">
    <name type="scientific">Paracoccus haematequi</name>
    <dbReference type="NCBI Taxonomy" id="2491866"/>
    <lineage>
        <taxon>Bacteria</taxon>
        <taxon>Pseudomonadati</taxon>
        <taxon>Pseudomonadota</taxon>
        <taxon>Alphaproteobacteria</taxon>
        <taxon>Rhodobacterales</taxon>
        <taxon>Paracoccaceae</taxon>
        <taxon>Paracoccus</taxon>
    </lineage>
</organism>
<feature type="transmembrane region" description="Helical" evidence="13">
    <location>
        <begin position="169"/>
        <end position="186"/>
    </location>
</feature>
<keyword evidence="9 15" id="KW-0560">Oxidoreductase</keyword>
<keyword evidence="11" id="KW-0411">Iron-sulfur</keyword>
<evidence type="ECO:0000256" key="3">
    <source>
        <dbReference type="ARBA" id="ARBA00022630"/>
    </source>
</evidence>
<dbReference type="InterPro" id="IPR013112">
    <property type="entry name" value="FAD-bd_8"/>
</dbReference>
<keyword evidence="4 13" id="KW-0812">Transmembrane</keyword>
<evidence type="ECO:0000313" key="16">
    <source>
        <dbReference type="Proteomes" id="UP000270743"/>
    </source>
</evidence>
<comment type="subcellular location">
    <subcellularLocation>
        <location evidence="2">Membrane</location>
        <topology evidence="2">Multi-pass membrane protein</topology>
    </subcellularLocation>
</comment>
<dbReference type="AlphaFoldDB" id="A0A447IMB0"/>
<sequence>MRRIMVSFWAALAVMGVLWLAADTPAWPPETFIALRAPAVQLTGILAMTCMSMAMILALRPRWPEGWMGGLDKMYRLHKWFGIGGLVLAVLHWAWTQSPGWAVSLGLLEPGRRPQRGLGGSAVQQWLGSLRGTAEQVGEWAFYAAVLLIAVALIRRIPYRLFQKTHRLIALAYLALIFHAVVLLKFPSWPTLLGAAMAAMMAAGAFAALVALLRRIGAGRRVRGRIARLEYHPALHVMEAEIDLPQGWPGHKAGQFAFVTSDWAEGAHPYTIASAWDARQPRIMVIAKELGDWTRRLRDTLRLGQAVQVEGPYGCFTFDDGRPRQIWIGGGIGITPFIARMKHLAAHPSRQDIDLIHSTTDHEDEAIARLAADAQAAGVRLHVLVDARDGLLTGERLRAMAPGWRDASVWFCGPAGFGRALREDLRRHGLPAGRFHQEVFNLR</sequence>
<evidence type="ECO:0000256" key="11">
    <source>
        <dbReference type="ARBA" id="ARBA00023014"/>
    </source>
</evidence>
<evidence type="ECO:0000256" key="6">
    <source>
        <dbReference type="ARBA" id="ARBA00022723"/>
    </source>
</evidence>
<dbReference type="GO" id="GO:0046872">
    <property type="term" value="F:metal ion binding"/>
    <property type="evidence" value="ECO:0007669"/>
    <property type="project" value="UniProtKB-KW"/>
</dbReference>
<keyword evidence="16" id="KW-1185">Reference proteome</keyword>
<dbReference type="Proteomes" id="UP000270743">
    <property type="component" value="Unassembled WGS sequence"/>
</dbReference>
<dbReference type="InterPro" id="IPR013130">
    <property type="entry name" value="Fe3_Rdtase_TM_dom"/>
</dbReference>
<dbReference type="InterPro" id="IPR050415">
    <property type="entry name" value="MRET"/>
</dbReference>
<keyword evidence="10" id="KW-0408">Iron</keyword>
<dbReference type="PRINTS" id="PR00409">
    <property type="entry name" value="PHDIOXRDTASE"/>
</dbReference>
<proteinExistence type="predicted"/>
<feature type="transmembrane region" description="Helical" evidence="13">
    <location>
        <begin position="140"/>
        <end position="157"/>
    </location>
</feature>
<evidence type="ECO:0000256" key="2">
    <source>
        <dbReference type="ARBA" id="ARBA00004141"/>
    </source>
</evidence>
<accession>A0A447IMB0</accession>
<dbReference type="InterPro" id="IPR017927">
    <property type="entry name" value="FAD-bd_FR_type"/>
</dbReference>
<reference evidence="15 16" key="1">
    <citation type="submission" date="2018-12" db="EMBL/GenBank/DDBJ databases">
        <authorList>
            <person name="Criscuolo A."/>
        </authorList>
    </citation>
    <scope>NUCLEOTIDE SEQUENCE [LARGE SCALE GENOMIC DNA]</scope>
    <source>
        <strain evidence="15">ACIP1116241</strain>
    </source>
</reference>
<dbReference type="PANTHER" id="PTHR47354:SF8">
    <property type="entry name" value="1,2-PHENYLACETYL-COA EPOXIDASE, SUBUNIT E"/>
    <property type="match status" value="1"/>
</dbReference>
<evidence type="ECO:0000256" key="9">
    <source>
        <dbReference type="ARBA" id="ARBA00023002"/>
    </source>
</evidence>
<dbReference type="EC" id="1.14.12.17" evidence="15"/>
<dbReference type="RefSeq" id="WP_126154284.1">
    <property type="nucleotide sequence ID" value="NZ_UZWE01000029.1"/>
</dbReference>
<dbReference type="EMBL" id="UZWE01000029">
    <property type="protein sequence ID" value="VDS08610.1"/>
    <property type="molecule type" value="Genomic_DNA"/>
</dbReference>
<evidence type="ECO:0000256" key="8">
    <source>
        <dbReference type="ARBA" id="ARBA00022989"/>
    </source>
</evidence>
<keyword evidence="7" id="KW-0274">FAD</keyword>
<dbReference type="SFLD" id="SFLDS00052">
    <property type="entry name" value="Ferric_Reductase_Domain"/>
    <property type="match status" value="1"/>
</dbReference>
<evidence type="ECO:0000256" key="13">
    <source>
        <dbReference type="SAM" id="Phobius"/>
    </source>
</evidence>
<keyword evidence="6" id="KW-0479">Metal-binding</keyword>
<dbReference type="Pfam" id="PF08022">
    <property type="entry name" value="FAD_binding_8"/>
    <property type="match status" value="1"/>
</dbReference>
<evidence type="ECO:0000259" key="14">
    <source>
        <dbReference type="PROSITE" id="PS51384"/>
    </source>
</evidence>
<dbReference type="GO" id="GO:0008941">
    <property type="term" value="F:nitric oxide dioxygenase NAD(P)H activity"/>
    <property type="evidence" value="ECO:0007669"/>
    <property type="project" value="UniProtKB-EC"/>
</dbReference>
<keyword evidence="8 13" id="KW-1133">Transmembrane helix</keyword>
<keyword evidence="3" id="KW-0285">Flavoprotein</keyword>
<dbReference type="PANTHER" id="PTHR47354">
    <property type="entry name" value="NADH OXIDOREDUCTASE HCR"/>
    <property type="match status" value="1"/>
</dbReference>
<dbReference type="PROSITE" id="PS51384">
    <property type="entry name" value="FAD_FR"/>
    <property type="match status" value="1"/>
</dbReference>
<gene>
    <name evidence="15" type="primary">hmp_2</name>
    <name evidence="15" type="ORF">PARHAE_01794</name>
</gene>
<keyword evidence="12 13" id="KW-0472">Membrane</keyword>
<evidence type="ECO:0000256" key="5">
    <source>
        <dbReference type="ARBA" id="ARBA00022714"/>
    </source>
</evidence>
<evidence type="ECO:0000256" key="4">
    <source>
        <dbReference type="ARBA" id="ARBA00022692"/>
    </source>
</evidence>
<dbReference type="InterPro" id="IPR039261">
    <property type="entry name" value="FNR_nucleotide-bd"/>
</dbReference>
<name>A0A447IMB0_9RHOB</name>
<comment type="cofactor">
    <cofactor evidence="1">
        <name>FAD</name>
        <dbReference type="ChEBI" id="CHEBI:57692"/>
    </cofactor>
</comment>
<dbReference type="InterPro" id="IPR017938">
    <property type="entry name" value="Riboflavin_synthase-like_b-brl"/>
</dbReference>
<dbReference type="GO" id="GO:0016020">
    <property type="term" value="C:membrane"/>
    <property type="evidence" value="ECO:0007669"/>
    <property type="project" value="UniProtKB-SubCell"/>
</dbReference>
<dbReference type="SFLD" id="SFLDG01168">
    <property type="entry name" value="Ferric_reductase_subgroup_(FRE"/>
    <property type="match status" value="1"/>
</dbReference>
<dbReference type="SUPFAM" id="SSF63380">
    <property type="entry name" value="Riboflavin synthase domain-like"/>
    <property type="match status" value="1"/>
</dbReference>
<dbReference type="GO" id="GO:0050660">
    <property type="term" value="F:flavin adenine dinucleotide binding"/>
    <property type="evidence" value="ECO:0007669"/>
    <property type="project" value="TreeGrafter"/>
</dbReference>
<dbReference type="CDD" id="cd06198">
    <property type="entry name" value="FNR_like_3"/>
    <property type="match status" value="1"/>
</dbReference>
<dbReference type="Gene3D" id="3.40.50.80">
    <property type="entry name" value="Nucleotide-binding domain of ferredoxin-NADP reductase (FNR) module"/>
    <property type="match status" value="1"/>
</dbReference>
<evidence type="ECO:0000256" key="1">
    <source>
        <dbReference type="ARBA" id="ARBA00001974"/>
    </source>
</evidence>
<evidence type="ECO:0000256" key="10">
    <source>
        <dbReference type="ARBA" id="ARBA00023004"/>
    </source>
</evidence>
<evidence type="ECO:0000256" key="12">
    <source>
        <dbReference type="ARBA" id="ARBA00023136"/>
    </source>
</evidence>
<evidence type="ECO:0000313" key="15">
    <source>
        <dbReference type="EMBL" id="VDS08610.1"/>
    </source>
</evidence>